<dbReference type="EMBL" id="JAXQNO010000020">
    <property type="protein sequence ID" value="KAK4771955.1"/>
    <property type="molecule type" value="Genomic_DNA"/>
</dbReference>
<dbReference type="Proteomes" id="UP001346149">
    <property type="component" value="Unassembled WGS sequence"/>
</dbReference>
<evidence type="ECO:0000259" key="5">
    <source>
        <dbReference type="Pfam" id="PF05678"/>
    </source>
</evidence>
<organism evidence="6 7">
    <name type="scientific">Trapa natans</name>
    <name type="common">Water chestnut</name>
    <dbReference type="NCBI Taxonomy" id="22666"/>
    <lineage>
        <taxon>Eukaryota</taxon>
        <taxon>Viridiplantae</taxon>
        <taxon>Streptophyta</taxon>
        <taxon>Embryophyta</taxon>
        <taxon>Tracheophyta</taxon>
        <taxon>Spermatophyta</taxon>
        <taxon>Magnoliopsida</taxon>
        <taxon>eudicotyledons</taxon>
        <taxon>Gunneridae</taxon>
        <taxon>Pentapetalae</taxon>
        <taxon>rosids</taxon>
        <taxon>malvids</taxon>
        <taxon>Myrtales</taxon>
        <taxon>Lythraceae</taxon>
        <taxon>Trapa</taxon>
    </lineage>
</organism>
<proteinExistence type="predicted"/>
<accession>A0AAN7KXU9</accession>
<dbReference type="PANTHER" id="PTHR33402">
    <property type="entry name" value="VQ MOTIF-CONTAINING PROTEIN 11-LIKE"/>
    <property type="match status" value="1"/>
</dbReference>
<evidence type="ECO:0000256" key="4">
    <source>
        <dbReference type="SAM" id="MobiDB-lite"/>
    </source>
</evidence>
<keyword evidence="2" id="KW-0597">Phosphoprotein</keyword>
<dbReference type="GO" id="GO:0005634">
    <property type="term" value="C:nucleus"/>
    <property type="evidence" value="ECO:0007669"/>
    <property type="project" value="UniProtKB-SubCell"/>
</dbReference>
<evidence type="ECO:0000256" key="3">
    <source>
        <dbReference type="ARBA" id="ARBA00023242"/>
    </source>
</evidence>
<evidence type="ECO:0000313" key="6">
    <source>
        <dbReference type="EMBL" id="KAK4771955.1"/>
    </source>
</evidence>
<dbReference type="PANTHER" id="PTHR33402:SF22">
    <property type="entry name" value="VQ MOTIF-CONTAINING PROTEIN 31"/>
    <property type="match status" value="1"/>
</dbReference>
<name>A0AAN7KXU9_TRANT</name>
<keyword evidence="7" id="KW-1185">Reference proteome</keyword>
<dbReference type="AlphaFoldDB" id="A0AAN7KXU9"/>
<evidence type="ECO:0000256" key="2">
    <source>
        <dbReference type="ARBA" id="ARBA00022553"/>
    </source>
</evidence>
<dbReference type="InterPro" id="IPR008889">
    <property type="entry name" value="VQ"/>
</dbReference>
<sequence>MERGSGVVGDCSPLTTFVRTEVGAFREIVQRLTGPADHSPNSSSAPHEAAIGVSKVVGAKRPAIGTLSAAASGAASSLLERRQYNRNRPKLQIVKPPPGARSTGSSSAELHSFSTSPVVTPTSGLSMLSLVHGWDEGMVVLDRQEEEKAIKERRFYLHPSPRSRARASQPELLDLFPAVFPSPRSETDSGGC</sequence>
<evidence type="ECO:0000313" key="7">
    <source>
        <dbReference type="Proteomes" id="UP001346149"/>
    </source>
</evidence>
<evidence type="ECO:0000256" key="1">
    <source>
        <dbReference type="ARBA" id="ARBA00004123"/>
    </source>
</evidence>
<feature type="region of interest" description="Disordered" evidence="4">
    <location>
        <begin position="91"/>
        <end position="116"/>
    </location>
</feature>
<gene>
    <name evidence="6" type="ORF">SAY86_013730</name>
</gene>
<feature type="domain" description="VQ" evidence="5">
    <location>
        <begin position="15"/>
        <end position="38"/>
    </location>
</feature>
<dbReference type="Pfam" id="PF05678">
    <property type="entry name" value="VQ"/>
    <property type="match status" value="1"/>
</dbReference>
<comment type="caution">
    <text evidence="6">The sequence shown here is derived from an EMBL/GenBank/DDBJ whole genome shotgun (WGS) entry which is preliminary data.</text>
</comment>
<keyword evidence="3" id="KW-0539">Nucleus</keyword>
<comment type="subcellular location">
    <subcellularLocation>
        <location evidence="1">Nucleus</location>
    </subcellularLocation>
</comment>
<feature type="compositionally biased region" description="Polar residues" evidence="4">
    <location>
        <begin position="102"/>
        <end position="113"/>
    </location>
</feature>
<reference evidence="6 7" key="1">
    <citation type="journal article" date="2023" name="Hortic Res">
        <title>Pangenome of water caltrop reveals structural variations and asymmetric subgenome divergence after allopolyploidization.</title>
        <authorList>
            <person name="Zhang X."/>
            <person name="Chen Y."/>
            <person name="Wang L."/>
            <person name="Yuan Y."/>
            <person name="Fang M."/>
            <person name="Shi L."/>
            <person name="Lu R."/>
            <person name="Comes H.P."/>
            <person name="Ma Y."/>
            <person name="Chen Y."/>
            <person name="Huang G."/>
            <person name="Zhou Y."/>
            <person name="Zheng Z."/>
            <person name="Qiu Y."/>
        </authorList>
    </citation>
    <scope>NUCLEOTIDE SEQUENCE [LARGE SCALE GENOMIC DNA]</scope>
    <source>
        <strain evidence="6">F231</strain>
    </source>
</reference>
<protein>
    <recommendedName>
        <fullName evidence="5">VQ domain-containing protein</fullName>
    </recommendedName>
</protein>
<dbReference type="InterPro" id="IPR039611">
    <property type="entry name" value="VQ_4/11/13/19/31/33"/>
</dbReference>